<keyword evidence="2 10" id="KW-0444">Lipid biosynthesis</keyword>
<keyword evidence="4 10" id="KW-0812">Transmembrane</keyword>
<evidence type="ECO:0000256" key="4">
    <source>
        <dbReference type="ARBA" id="ARBA00022692"/>
    </source>
</evidence>
<evidence type="ECO:0000256" key="10">
    <source>
        <dbReference type="RuleBase" id="RU361115"/>
    </source>
</evidence>
<sequence length="283" mass="31899">MQSDVVQRAVQAISSMDFSAWFARTSPYTFDHPAILVAGISTYLVVLSSIVLFMRNRKPYQLKLPFAIESGFLSVFSFITLCGIVSSAMRSWIVDGASFEDLVCDQNGTVLPGMRIWIHLFYIAKHVEFLDSFFLALQKKDLAFLHVFHHASYIIPCWGASYGGFTSQWHLALLNTFIHTVMYGYYALSGYVPAVKKIAKYITSMQMIQFLLGNFGLGLAFWYYVAHGRHCSGHPWIASSSNLFTGIYFALFAKMYIQRYIRGTSKKSDAAAQKASDADKKAQ</sequence>
<evidence type="ECO:0000256" key="3">
    <source>
        <dbReference type="ARBA" id="ARBA00022679"/>
    </source>
</evidence>
<dbReference type="EMBL" id="JAPMOS010000016">
    <property type="protein sequence ID" value="KAJ4459887.1"/>
    <property type="molecule type" value="Genomic_DNA"/>
</dbReference>
<comment type="caution">
    <text evidence="11">The sequence shown here is derived from an EMBL/GenBank/DDBJ whole genome shotgun (WGS) entry which is preliminary data.</text>
</comment>
<dbReference type="Proteomes" id="UP001141327">
    <property type="component" value="Unassembled WGS sequence"/>
</dbReference>
<proteinExistence type="inferred from homology"/>
<evidence type="ECO:0000256" key="9">
    <source>
        <dbReference type="ARBA" id="ARBA00023160"/>
    </source>
</evidence>
<keyword evidence="9 10" id="KW-0275">Fatty acid biosynthesis</keyword>
<comment type="catalytic activity">
    <reaction evidence="10">
        <text>an acyl-CoA + malonyl-CoA + H(+) = a 3-oxoacyl-CoA + CO2 + CoA</text>
        <dbReference type="Rhea" id="RHEA:50252"/>
        <dbReference type="ChEBI" id="CHEBI:15378"/>
        <dbReference type="ChEBI" id="CHEBI:16526"/>
        <dbReference type="ChEBI" id="CHEBI:57287"/>
        <dbReference type="ChEBI" id="CHEBI:57384"/>
        <dbReference type="ChEBI" id="CHEBI:58342"/>
        <dbReference type="ChEBI" id="CHEBI:90726"/>
    </reaction>
    <physiologicalReaction direction="left-to-right" evidence="10">
        <dbReference type="Rhea" id="RHEA:50253"/>
    </physiologicalReaction>
</comment>
<accession>A0ABQ8UQA1</accession>
<keyword evidence="5 10" id="KW-0276">Fatty acid metabolism</keyword>
<feature type="transmembrane region" description="Helical" evidence="10">
    <location>
        <begin position="208"/>
        <end position="225"/>
    </location>
</feature>
<evidence type="ECO:0000256" key="8">
    <source>
        <dbReference type="ARBA" id="ARBA00023136"/>
    </source>
</evidence>
<evidence type="ECO:0000256" key="1">
    <source>
        <dbReference type="ARBA" id="ARBA00004141"/>
    </source>
</evidence>
<protein>
    <recommendedName>
        <fullName evidence="10">Elongation of fatty acids protein</fullName>
        <ecNumber evidence="10">2.3.1.-</ecNumber>
    </recommendedName>
</protein>
<feature type="transmembrane region" description="Helical" evidence="10">
    <location>
        <begin position="66"/>
        <end position="89"/>
    </location>
</feature>
<evidence type="ECO:0000256" key="6">
    <source>
        <dbReference type="ARBA" id="ARBA00022989"/>
    </source>
</evidence>
<keyword evidence="8 10" id="KW-0472">Membrane</keyword>
<reference evidence="11" key="1">
    <citation type="journal article" date="2022" name="bioRxiv">
        <title>Genomics of Preaxostyla Flagellates Illuminates Evolutionary Transitions and the Path Towards Mitochondrial Loss.</title>
        <authorList>
            <person name="Novak L.V.F."/>
            <person name="Treitli S.C."/>
            <person name="Pyrih J."/>
            <person name="Halakuc P."/>
            <person name="Pipaliya S.V."/>
            <person name="Vacek V."/>
            <person name="Brzon O."/>
            <person name="Soukal P."/>
            <person name="Eme L."/>
            <person name="Dacks J.B."/>
            <person name="Karnkowska A."/>
            <person name="Elias M."/>
            <person name="Hampl V."/>
        </authorList>
    </citation>
    <scope>NUCLEOTIDE SEQUENCE</scope>
    <source>
        <strain evidence="11">RCP-MX</strain>
    </source>
</reference>
<evidence type="ECO:0000313" key="12">
    <source>
        <dbReference type="Proteomes" id="UP001141327"/>
    </source>
</evidence>
<dbReference type="GO" id="GO:0016853">
    <property type="term" value="F:isomerase activity"/>
    <property type="evidence" value="ECO:0007669"/>
    <property type="project" value="UniProtKB-KW"/>
</dbReference>
<keyword evidence="11" id="KW-0413">Isomerase</keyword>
<evidence type="ECO:0000256" key="7">
    <source>
        <dbReference type="ARBA" id="ARBA00023098"/>
    </source>
</evidence>
<dbReference type="InterPro" id="IPR002076">
    <property type="entry name" value="ELO_fam"/>
</dbReference>
<evidence type="ECO:0000256" key="2">
    <source>
        <dbReference type="ARBA" id="ARBA00022516"/>
    </source>
</evidence>
<comment type="similarity">
    <text evidence="10">Belongs to the ELO family.</text>
</comment>
<feature type="transmembrane region" description="Helical" evidence="10">
    <location>
        <begin position="116"/>
        <end position="137"/>
    </location>
</feature>
<gene>
    <name evidence="11" type="ORF">PAPYR_3943</name>
</gene>
<feature type="transmembrane region" description="Helical" evidence="10">
    <location>
        <begin position="169"/>
        <end position="188"/>
    </location>
</feature>
<dbReference type="PROSITE" id="PS01188">
    <property type="entry name" value="ELO"/>
    <property type="match status" value="1"/>
</dbReference>
<keyword evidence="6 10" id="KW-1133">Transmembrane helix</keyword>
<dbReference type="Pfam" id="PF01151">
    <property type="entry name" value="ELO"/>
    <property type="match status" value="1"/>
</dbReference>
<evidence type="ECO:0000256" key="5">
    <source>
        <dbReference type="ARBA" id="ARBA00022832"/>
    </source>
</evidence>
<dbReference type="EC" id="2.3.1.-" evidence="10"/>
<feature type="transmembrane region" description="Helical" evidence="10">
    <location>
        <begin position="237"/>
        <end position="257"/>
    </location>
</feature>
<feature type="transmembrane region" description="Helical" evidence="10">
    <location>
        <begin position="34"/>
        <end position="54"/>
    </location>
</feature>
<keyword evidence="7 10" id="KW-0443">Lipid metabolism</keyword>
<dbReference type="PANTHER" id="PTHR11157">
    <property type="entry name" value="FATTY ACID ACYL TRANSFERASE-RELATED"/>
    <property type="match status" value="1"/>
</dbReference>
<organism evidence="11 12">
    <name type="scientific">Paratrimastix pyriformis</name>
    <dbReference type="NCBI Taxonomy" id="342808"/>
    <lineage>
        <taxon>Eukaryota</taxon>
        <taxon>Metamonada</taxon>
        <taxon>Preaxostyla</taxon>
        <taxon>Paratrimastigidae</taxon>
        <taxon>Paratrimastix</taxon>
    </lineage>
</organism>
<keyword evidence="3 10" id="KW-0808">Transferase</keyword>
<evidence type="ECO:0000313" key="11">
    <source>
        <dbReference type="EMBL" id="KAJ4459887.1"/>
    </source>
</evidence>
<dbReference type="InterPro" id="IPR030457">
    <property type="entry name" value="ELO_CS"/>
</dbReference>
<name>A0ABQ8UQA1_9EUKA</name>
<keyword evidence="12" id="KW-1185">Reference proteome</keyword>
<feature type="transmembrane region" description="Helical" evidence="10">
    <location>
        <begin position="144"/>
        <end position="163"/>
    </location>
</feature>
<comment type="subcellular location">
    <subcellularLocation>
        <location evidence="1">Membrane</location>
        <topology evidence="1">Multi-pass membrane protein</topology>
    </subcellularLocation>
</comment>